<sequence length="159" mass="17527">MLFSMQLLYFYKQPPSPLFPSLPRQLVHSDQAIFKNSRVIIINPSSSFSSCCIVHAAKEDSEQYEIDPDKARESLKELDQQIQSLSNEQVSSPKVRVKVSDVKLAEDQVSGSGSGSGTDKIDISDSFLASLAGGLLFFSIFYNVLFYTVIKPSIDGPSP</sequence>
<accession>I3SKW9</accession>
<proteinExistence type="evidence at transcript level"/>
<dbReference type="PANTHER" id="PTHR37716">
    <property type="entry name" value="OS07G0568900 PROTEIN"/>
    <property type="match status" value="1"/>
</dbReference>
<evidence type="ECO:0000256" key="1">
    <source>
        <dbReference type="SAM" id="Phobius"/>
    </source>
</evidence>
<reference evidence="2" key="1">
    <citation type="submission" date="2012-05" db="EMBL/GenBank/DDBJ databases">
        <authorList>
            <person name="Krishnakumar V."/>
            <person name="Cheung F."/>
            <person name="Xiao Y."/>
            <person name="Chan A."/>
            <person name="Moskal W.A."/>
            <person name="Town C.D."/>
        </authorList>
    </citation>
    <scope>NUCLEOTIDE SEQUENCE</scope>
</reference>
<keyword evidence="1" id="KW-1133">Transmembrane helix</keyword>
<feature type="transmembrane region" description="Helical" evidence="1">
    <location>
        <begin position="127"/>
        <end position="150"/>
    </location>
</feature>
<dbReference type="OMA" id="MQLLCFY"/>
<dbReference type="EMBL" id="BT141117">
    <property type="protein sequence ID" value="AFK40911.1"/>
    <property type="molecule type" value="mRNA"/>
</dbReference>
<dbReference type="GO" id="GO:0009535">
    <property type="term" value="C:chloroplast thylakoid membrane"/>
    <property type="evidence" value="ECO:0007669"/>
    <property type="project" value="TreeGrafter"/>
</dbReference>
<keyword evidence="1" id="KW-0472">Membrane</keyword>
<dbReference type="PANTHER" id="PTHR37716:SF1">
    <property type="entry name" value="OS07G0568900 PROTEIN"/>
    <property type="match status" value="1"/>
</dbReference>
<dbReference type="OrthoDB" id="780445at2759"/>
<dbReference type="AlphaFoldDB" id="I3SKW9"/>
<dbReference type="GeneID" id="130723622"/>
<organism evidence="2">
    <name type="scientific">Lotus japonicus</name>
    <name type="common">Lotus corniculatus var. japonicus</name>
    <dbReference type="NCBI Taxonomy" id="34305"/>
    <lineage>
        <taxon>Eukaryota</taxon>
        <taxon>Viridiplantae</taxon>
        <taxon>Streptophyta</taxon>
        <taxon>Embryophyta</taxon>
        <taxon>Tracheophyta</taxon>
        <taxon>Spermatophyta</taxon>
        <taxon>Magnoliopsida</taxon>
        <taxon>eudicotyledons</taxon>
        <taxon>Gunneridae</taxon>
        <taxon>Pentapetalae</taxon>
        <taxon>rosids</taxon>
        <taxon>fabids</taxon>
        <taxon>Fabales</taxon>
        <taxon>Fabaceae</taxon>
        <taxon>Papilionoideae</taxon>
        <taxon>50 kb inversion clade</taxon>
        <taxon>NPAAA clade</taxon>
        <taxon>Hologalegina</taxon>
        <taxon>robinioid clade</taxon>
        <taxon>Loteae</taxon>
        <taxon>Lotus</taxon>
    </lineage>
</organism>
<name>I3SKW9_LOTJA</name>
<keyword evidence="1" id="KW-0812">Transmembrane</keyword>
<dbReference type="RefSeq" id="XP_057430713.1">
    <property type="nucleotide sequence ID" value="XM_057574730.1"/>
</dbReference>
<evidence type="ECO:0008006" key="3">
    <source>
        <dbReference type="Google" id="ProtNLM"/>
    </source>
</evidence>
<protein>
    <recommendedName>
        <fullName evidence="3">Transmembrane protein</fullName>
    </recommendedName>
</protein>
<evidence type="ECO:0000313" key="2">
    <source>
        <dbReference type="EMBL" id="AFK40911.1"/>
    </source>
</evidence>
<dbReference type="KEGG" id="lja:130723622"/>